<dbReference type="EMBL" id="JAIQ01000051">
    <property type="protein sequence ID" value="KLE01836.1"/>
    <property type="molecule type" value="Genomic_DNA"/>
</dbReference>
<gene>
    <name evidence="1" type="ORF">AA20_02110</name>
</gene>
<dbReference type="AlphaFoldDB" id="A0A0G9K5V1"/>
<protein>
    <submittedName>
        <fullName evidence="1">Uncharacterized protein</fullName>
    </submittedName>
</protein>
<dbReference type="Proteomes" id="UP000035514">
    <property type="component" value="Unassembled WGS sequence"/>
</dbReference>
<organism evidence="1 2">
    <name type="scientific">Aliarcobacter butzleri L348</name>
    <dbReference type="NCBI Taxonomy" id="1447256"/>
    <lineage>
        <taxon>Bacteria</taxon>
        <taxon>Pseudomonadati</taxon>
        <taxon>Campylobacterota</taxon>
        <taxon>Epsilonproteobacteria</taxon>
        <taxon>Campylobacterales</taxon>
        <taxon>Arcobacteraceae</taxon>
        <taxon>Aliarcobacter</taxon>
    </lineage>
</organism>
<proteinExistence type="predicted"/>
<evidence type="ECO:0000313" key="2">
    <source>
        <dbReference type="Proteomes" id="UP000035514"/>
    </source>
</evidence>
<sequence>MEFCYSIEEDSNETILEKILVGEKRNLDVLVSANKNKRFKEIYGIEFSPKSLNDGIFGTVIYEESDNSLYLLEINFPNTTYEKALERLESLKNNGSNGFVVKLIPVRDYLDNFEQSI</sequence>
<dbReference type="PATRIC" id="fig|1447256.3.peg.407"/>
<reference evidence="1 2" key="1">
    <citation type="submission" date="2014-01" db="EMBL/GenBank/DDBJ databases">
        <title>Development of a Comparative Genomic Fingerprinting Assay for High Resolution Genotyping of Arcobacter butzleri.</title>
        <authorList>
            <person name="Webb A.L."/>
            <person name="Inglis G.D."/>
            <person name="Kruczkiewicz P."/>
            <person name="Selinger L.B."/>
            <person name="Taboada E.N."/>
        </authorList>
    </citation>
    <scope>NUCLEOTIDE SEQUENCE [LARGE SCALE GENOMIC DNA]</scope>
    <source>
        <strain evidence="1 2">L348</strain>
    </source>
</reference>
<accession>A0A0G9K5V1</accession>
<name>A0A0G9K5V1_9BACT</name>
<dbReference type="RefSeq" id="WP_046996205.1">
    <property type="nucleotide sequence ID" value="NZ_JAIQ01000051.1"/>
</dbReference>
<comment type="caution">
    <text evidence="1">The sequence shown here is derived from an EMBL/GenBank/DDBJ whole genome shotgun (WGS) entry which is preliminary data.</text>
</comment>
<evidence type="ECO:0000313" key="1">
    <source>
        <dbReference type="EMBL" id="KLE01836.1"/>
    </source>
</evidence>